<evidence type="ECO:0000313" key="3">
    <source>
        <dbReference type="Proteomes" id="UP000324611"/>
    </source>
</evidence>
<accession>A0A5B2W096</accession>
<dbReference type="InterPro" id="IPR000595">
    <property type="entry name" value="cNMP-bd_dom"/>
</dbReference>
<sequence length="190" mass="22386">MTELEQYIHSYFGVSKEEVSRISDCFHLETLEKGDYFLRTEKICNKLSFHKSGLIRVYALEDGKEITQWISSKGYFLTDLSGLIFNKPTRYNIQALSDCEIYTITKQDYQNIANVIPRWHELEKLFIARCFIFLEERIFALLSMTAEERYQLLFNQQPELFNQVPLQYLASMLGITPETLSRIRKKIGKT</sequence>
<keyword evidence="3" id="KW-1185">Reference proteome</keyword>
<name>A0A5B2W096_9BACT</name>
<dbReference type="EMBL" id="VUOC01000002">
    <property type="protein sequence ID" value="KAA2243827.1"/>
    <property type="molecule type" value="Genomic_DNA"/>
</dbReference>
<protein>
    <submittedName>
        <fullName evidence="2">Crp/Fnr family transcriptional regulator</fullName>
    </submittedName>
</protein>
<proteinExistence type="predicted"/>
<organism evidence="2 3">
    <name type="scientific">Chitinophaga agrisoli</name>
    <dbReference type="NCBI Taxonomy" id="2607653"/>
    <lineage>
        <taxon>Bacteria</taxon>
        <taxon>Pseudomonadati</taxon>
        <taxon>Bacteroidota</taxon>
        <taxon>Chitinophagia</taxon>
        <taxon>Chitinophagales</taxon>
        <taxon>Chitinophagaceae</taxon>
        <taxon>Chitinophaga</taxon>
    </lineage>
</organism>
<comment type="caution">
    <text evidence="2">The sequence shown here is derived from an EMBL/GenBank/DDBJ whole genome shotgun (WGS) entry which is preliminary data.</text>
</comment>
<dbReference type="Pfam" id="PF00027">
    <property type="entry name" value="cNMP_binding"/>
    <property type="match status" value="1"/>
</dbReference>
<dbReference type="PROSITE" id="PS50042">
    <property type="entry name" value="CNMP_BINDING_3"/>
    <property type="match status" value="1"/>
</dbReference>
<dbReference type="Gene3D" id="2.60.120.10">
    <property type="entry name" value="Jelly Rolls"/>
    <property type="match status" value="1"/>
</dbReference>
<dbReference type="CDD" id="cd00038">
    <property type="entry name" value="CAP_ED"/>
    <property type="match status" value="1"/>
</dbReference>
<dbReference type="InterPro" id="IPR014710">
    <property type="entry name" value="RmlC-like_jellyroll"/>
</dbReference>
<evidence type="ECO:0000313" key="2">
    <source>
        <dbReference type="EMBL" id="KAA2243827.1"/>
    </source>
</evidence>
<dbReference type="RefSeq" id="WP_149838702.1">
    <property type="nucleotide sequence ID" value="NZ_VUOC01000002.1"/>
</dbReference>
<dbReference type="InterPro" id="IPR018490">
    <property type="entry name" value="cNMP-bd_dom_sf"/>
</dbReference>
<reference evidence="2 3" key="1">
    <citation type="submission" date="2019-09" db="EMBL/GenBank/DDBJ databases">
        <title>Chitinophaga ginsengihumi sp. nov., isolated from soil of ginseng rhizosphere.</title>
        <authorList>
            <person name="Lee J."/>
        </authorList>
    </citation>
    <scope>NUCLEOTIDE SEQUENCE [LARGE SCALE GENOMIC DNA]</scope>
    <source>
        <strain evidence="2 3">BN140078</strain>
    </source>
</reference>
<dbReference type="Proteomes" id="UP000324611">
    <property type="component" value="Unassembled WGS sequence"/>
</dbReference>
<gene>
    <name evidence="2" type="ORF">F0L74_15240</name>
</gene>
<reference evidence="2 3" key="2">
    <citation type="submission" date="2019-09" db="EMBL/GenBank/DDBJ databases">
        <authorList>
            <person name="Jin C."/>
        </authorList>
    </citation>
    <scope>NUCLEOTIDE SEQUENCE [LARGE SCALE GENOMIC DNA]</scope>
    <source>
        <strain evidence="2 3">BN140078</strain>
    </source>
</reference>
<evidence type="ECO:0000259" key="1">
    <source>
        <dbReference type="PROSITE" id="PS50042"/>
    </source>
</evidence>
<dbReference type="AlphaFoldDB" id="A0A5B2W096"/>
<feature type="domain" description="Cyclic nucleotide-binding" evidence="1">
    <location>
        <begin position="10"/>
        <end position="112"/>
    </location>
</feature>
<dbReference type="SUPFAM" id="SSF51206">
    <property type="entry name" value="cAMP-binding domain-like"/>
    <property type="match status" value="1"/>
</dbReference>